<comment type="caution">
    <text evidence="7">The sequence shown here is derived from an EMBL/GenBank/DDBJ whole genome shotgun (WGS) entry which is preliminary data.</text>
</comment>
<evidence type="ECO:0000256" key="1">
    <source>
        <dbReference type="ARBA" id="ARBA00004123"/>
    </source>
</evidence>
<keyword evidence="5" id="KW-0539">Nucleus</keyword>
<protein>
    <submittedName>
        <fullName evidence="7">Uncharacterized protein</fullName>
    </submittedName>
</protein>
<evidence type="ECO:0000313" key="7">
    <source>
        <dbReference type="EMBL" id="KAG5641344.1"/>
    </source>
</evidence>
<feature type="region of interest" description="Disordered" evidence="6">
    <location>
        <begin position="96"/>
        <end position="1367"/>
    </location>
</feature>
<feature type="compositionally biased region" description="Basic and acidic residues" evidence="6">
    <location>
        <begin position="820"/>
        <end position="839"/>
    </location>
</feature>
<name>A0A9P7G209_9AGAR</name>
<feature type="compositionally biased region" description="Polar residues" evidence="6">
    <location>
        <begin position="1271"/>
        <end position="1289"/>
    </location>
</feature>
<dbReference type="PANTHER" id="PTHR15263">
    <property type="entry name" value="I-KAPPA-B-LIKE PROTEIN IKBL"/>
    <property type="match status" value="1"/>
</dbReference>
<reference evidence="7" key="2">
    <citation type="submission" date="2021-10" db="EMBL/GenBank/DDBJ databases">
        <title>Phylogenomics reveals ancestral predisposition of the termite-cultivated fungus Termitomyces towards a domesticated lifestyle.</title>
        <authorList>
            <person name="Auxier B."/>
            <person name="Grum-Grzhimaylo A."/>
            <person name="Cardenas M.E."/>
            <person name="Lodge J.D."/>
            <person name="Laessoe T."/>
            <person name="Pedersen O."/>
            <person name="Smith M.E."/>
            <person name="Kuyper T.W."/>
            <person name="Franco-Molano E.A."/>
            <person name="Baroni T.J."/>
            <person name="Aanen D.K."/>
        </authorList>
    </citation>
    <scope>NUCLEOTIDE SEQUENCE</scope>
    <source>
        <strain evidence="7">AP01</strain>
        <tissue evidence="7">Mycelium</tissue>
    </source>
</reference>
<sequence>MSTVTSQAPSYRISPPRGDVFDNEPDKAWKDALKAQIEEGLSSMVADAKKNMQDELDKEVVTPHRRDELTREYNAAMKNIRDLAEDTFQVELERERQERRWASGKEMLPQWTEALKQEQQDIMDRIKGSQKELAPSSTVQPPEETPPPEPTVPTEVHSRGPIPVEIPPELAEKRERQRRDEEERTRDRKERERLEWERQERLNKEKRERQEKERQDKLEQERLEKLEEERREQERLEEKRREEGKENVRKERQERKLLKREAKEARERAAREKEDRKRQDLEKERQREELQRQEVEKERDRERHAMRGTTRRGSVNRSHLRREDYSGSPSVHRRSSHSTIAERHATELQESEGSSDVEEGPVHRVPERSLSIRRTSLHERPVEPPISRSIEHVSRPSLERHTARSPPNSIHQIWKPSSPEEDIRPPSASPLARRNSTTSIRSTGSAGHRPTIAEPILERSDSEADVLDDDDVPKAPEPETTWSSPMPRSKDKDTRREHRKSSASEHTRFDEAPPSFPGPPRTPHRPEEIHPLPPRTFSDRFDEPPSAYGGSPRLQYRPDDIGPRPSSSMRPPMVHKTSYSATDEWDHPQYPPNGPPRSVRSRTSFDERPYLYAQPPTPSGRVISRPPSIPNEEREYYDAPYRSYPTPPASVSRSSGREHPPQAWYPATRTDYQDGRSNTYKWAQQPESPSMRRSSLTGQPSNRESLYGNNYTEEPYAVHGPSEYSRPYDHPPSSASIPISRRRQDSAGMEEEGWKTWATEQTGLPPRRRDSERRGGGYSYQERDDGRDRDHDYGGRNGRDWVYDRDRDHELSRKPSWGARGDRPKYGPPPDPERREHWRPTHRSPTSSFSGNPPAHLFGGRDGHQSVSVAGDDDTDGYGFDGQETDVELDHKQEEWERRREERRRGTARELEREEKDREETWRMREESWKFAQAVKEDEERKRREAEVAKLAEERSAEEEARRIEREAEAEERARLEAARKAEQEKEEEERRIADEARRVADEKARKLAAAEARKLEEARKKAEEETKKLKEREAEIRRKAAEVRKKEEEAKRKEEEAQRKEEEAQKKEEEAQRKEEEAQKKEEEAQRKEEEAQLKEQEARKKEQEARRKEADARRKEEEARRKEWDAQQKEEEARRREEEAHSKEEETRRKEAEIKQREEELRKREEELTRREQEIASQKEAARLQREWDMEEEARRSAEEKKRADDERQERFRREQQEEFRRREQEIRQKAEERKRQDSVGADSAWTPPSSSYTSTRSFSQASAVPERNGQTSGWNSTTGSAWSTSQKPTPSANPSTSTSSTAKPRSGSINATYPPSTPSPHPPSAKEESEWRRRHEEQFQRQQERFREEQQRMENARQQRAQGIIPTNDEILGAYEKHERMWEKLPSVTELRWESIPWPTFRAPKIPEDITYNAVLAYLQSPLYPEKDKSRPYKDRLKEHIRRWHPDRFETKTLTRVIEEDQERVKEAAGSVVRTLNDLLTRSNAPSTPAPFA</sequence>
<reference evidence="7" key="1">
    <citation type="submission" date="2020-07" db="EMBL/GenBank/DDBJ databases">
        <authorList>
            <person name="Nieuwenhuis M."/>
            <person name="Van De Peppel L.J.J."/>
        </authorList>
    </citation>
    <scope>NUCLEOTIDE SEQUENCE</scope>
    <source>
        <strain evidence="7">AP01</strain>
        <tissue evidence="7">Mycelium</tissue>
    </source>
</reference>
<evidence type="ECO:0000256" key="3">
    <source>
        <dbReference type="ARBA" id="ARBA00022737"/>
    </source>
</evidence>
<feature type="compositionally biased region" description="Low complexity" evidence="6">
    <location>
        <begin position="1290"/>
        <end position="1307"/>
    </location>
</feature>
<dbReference type="GO" id="GO:0043124">
    <property type="term" value="P:negative regulation of canonical NF-kappaB signal transduction"/>
    <property type="evidence" value="ECO:0007669"/>
    <property type="project" value="InterPro"/>
</dbReference>
<feature type="region of interest" description="Disordered" evidence="6">
    <location>
        <begin position="1"/>
        <end position="23"/>
    </location>
</feature>
<dbReference type="PANTHER" id="PTHR15263:SF1">
    <property type="entry name" value="NF-KAPPA-B INHIBITOR-LIKE PROTEIN 1"/>
    <property type="match status" value="1"/>
</dbReference>
<feature type="compositionally biased region" description="Basic and acidic residues" evidence="6">
    <location>
        <begin position="389"/>
        <end position="402"/>
    </location>
</feature>
<dbReference type="EMBL" id="JABCKV010000332">
    <property type="protein sequence ID" value="KAG5641344.1"/>
    <property type="molecule type" value="Genomic_DNA"/>
</dbReference>
<evidence type="ECO:0000256" key="5">
    <source>
        <dbReference type="ARBA" id="ARBA00023242"/>
    </source>
</evidence>
<dbReference type="InterPro" id="IPR038753">
    <property type="entry name" value="NFKBIL1"/>
</dbReference>
<feature type="compositionally biased region" description="Basic and acidic residues" evidence="6">
    <location>
        <begin position="115"/>
        <end position="130"/>
    </location>
</feature>
<feature type="compositionally biased region" description="Basic and acidic residues" evidence="6">
    <location>
        <begin position="888"/>
        <end position="1006"/>
    </location>
</feature>
<dbReference type="OrthoDB" id="412109at2759"/>
<feature type="compositionally biased region" description="Basic and acidic residues" evidence="6">
    <location>
        <begin position="1327"/>
        <end position="1360"/>
    </location>
</feature>
<feature type="compositionally biased region" description="Low complexity" evidence="6">
    <location>
        <begin position="563"/>
        <end position="572"/>
    </location>
</feature>
<feature type="compositionally biased region" description="Basic and acidic residues" evidence="6">
    <location>
        <begin position="1012"/>
        <end position="1176"/>
    </location>
</feature>
<evidence type="ECO:0000256" key="6">
    <source>
        <dbReference type="SAM" id="MobiDB-lite"/>
    </source>
</evidence>
<keyword evidence="4" id="KW-0040">ANK repeat</keyword>
<evidence type="ECO:0000313" key="8">
    <source>
        <dbReference type="Proteomes" id="UP000775547"/>
    </source>
</evidence>
<keyword evidence="8" id="KW-1185">Reference proteome</keyword>
<feature type="compositionally biased region" description="Acidic residues" evidence="6">
    <location>
        <begin position="349"/>
        <end position="359"/>
    </location>
</feature>
<dbReference type="Proteomes" id="UP000775547">
    <property type="component" value="Unassembled WGS sequence"/>
</dbReference>
<evidence type="ECO:0000256" key="2">
    <source>
        <dbReference type="ARBA" id="ARBA00022553"/>
    </source>
</evidence>
<organism evidence="7 8">
    <name type="scientific">Asterophora parasitica</name>
    <dbReference type="NCBI Taxonomy" id="117018"/>
    <lineage>
        <taxon>Eukaryota</taxon>
        <taxon>Fungi</taxon>
        <taxon>Dikarya</taxon>
        <taxon>Basidiomycota</taxon>
        <taxon>Agaricomycotina</taxon>
        <taxon>Agaricomycetes</taxon>
        <taxon>Agaricomycetidae</taxon>
        <taxon>Agaricales</taxon>
        <taxon>Tricholomatineae</taxon>
        <taxon>Lyophyllaceae</taxon>
        <taxon>Asterophora</taxon>
    </lineage>
</organism>
<dbReference type="GO" id="GO:0005634">
    <property type="term" value="C:nucleus"/>
    <property type="evidence" value="ECO:0007669"/>
    <property type="project" value="UniProtKB-SubCell"/>
</dbReference>
<feature type="compositionally biased region" description="Basic and acidic residues" evidence="6">
    <location>
        <begin position="170"/>
        <end position="305"/>
    </location>
</feature>
<comment type="subcellular location">
    <subcellularLocation>
        <location evidence="1">Nucleus</location>
    </subcellularLocation>
</comment>
<keyword evidence="2" id="KW-0597">Phosphoprotein</keyword>
<evidence type="ECO:0000256" key="4">
    <source>
        <dbReference type="ARBA" id="ARBA00023043"/>
    </source>
</evidence>
<gene>
    <name evidence="7" type="ORF">DXG03_005457</name>
</gene>
<feature type="compositionally biased region" description="Low complexity" evidence="6">
    <location>
        <begin position="1246"/>
        <end position="1265"/>
    </location>
</feature>
<feature type="compositionally biased region" description="Polar residues" evidence="6">
    <location>
        <begin position="434"/>
        <end position="445"/>
    </location>
</feature>
<accession>A0A9P7G209</accession>
<feature type="compositionally biased region" description="Basic and acidic residues" evidence="6">
    <location>
        <begin position="767"/>
        <end position="813"/>
    </location>
</feature>
<keyword evidence="3" id="KW-0677">Repeat</keyword>
<feature type="compositionally biased region" description="Polar residues" evidence="6">
    <location>
        <begin position="675"/>
        <end position="712"/>
    </location>
</feature>
<feature type="compositionally biased region" description="Basic and acidic residues" evidence="6">
    <location>
        <begin position="488"/>
        <end position="511"/>
    </location>
</feature>
<feature type="compositionally biased region" description="Basic and acidic residues" evidence="6">
    <location>
        <begin position="1182"/>
        <end position="1240"/>
    </location>
</feature>
<proteinExistence type="predicted"/>